<dbReference type="InterPro" id="IPR052356">
    <property type="entry name" value="Thiol_S-MT"/>
</dbReference>
<dbReference type="SUPFAM" id="SSF53335">
    <property type="entry name" value="S-adenosyl-L-methionine-dependent methyltransferases"/>
    <property type="match status" value="1"/>
</dbReference>
<dbReference type="AlphaFoldDB" id="A0A7X5ZT61"/>
<comment type="caution">
    <text evidence="2">The sequence shown here is derived from an EMBL/GenBank/DDBJ whole genome shotgun (WGS) entry which is preliminary data.</text>
</comment>
<dbReference type="EMBL" id="JAAOYM010000002">
    <property type="protein sequence ID" value="NIJ14679.1"/>
    <property type="molecule type" value="Genomic_DNA"/>
</dbReference>
<keyword evidence="2" id="KW-0808">Transferase</keyword>
<organism evidence="2 3">
    <name type="scientific">Saccharomonospora amisosensis</name>
    <dbReference type="NCBI Taxonomy" id="1128677"/>
    <lineage>
        <taxon>Bacteria</taxon>
        <taxon>Bacillati</taxon>
        <taxon>Actinomycetota</taxon>
        <taxon>Actinomycetes</taxon>
        <taxon>Pseudonocardiales</taxon>
        <taxon>Pseudonocardiaceae</taxon>
        <taxon>Saccharomonospora</taxon>
    </lineage>
</organism>
<dbReference type="CDD" id="cd02440">
    <property type="entry name" value="AdoMet_MTases"/>
    <property type="match status" value="1"/>
</dbReference>
<name>A0A7X5ZT61_9PSEU</name>
<dbReference type="Proteomes" id="UP000545493">
    <property type="component" value="Unassembled WGS sequence"/>
</dbReference>
<keyword evidence="2" id="KW-0489">Methyltransferase</keyword>
<dbReference type="InterPro" id="IPR029063">
    <property type="entry name" value="SAM-dependent_MTases_sf"/>
</dbReference>
<protein>
    <submittedName>
        <fullName evidence="2">Ubiquinone/menaquinone biosynthesis C-methylase UbiE</fullName>
    </submittedName>
</protein>
<proteinExistence type="predicted"/>
<keyword evidence="2" id="KW-0830">Ubiquinone</keyword>
<dbReference type="GO" id="GO:0008757">
    <property type="term" value="F:S-adenosylmethionine-dependent methyltransferase activity"/>
    <property type="evidence" value="ECO:0007669"/>
    <property type="project" value="InterPro"/>
</dbReference>
<sequence length="203" mass="22469">MRAHRVFAAVYDRMSEPMEREVLGERRRRLLADVTGQVLDIGAGTGANLPHLRSAERIVAAEPDAAMRTRLNSRLDRAHAPVEVSTAGAEDLPFQDMTFDAVVFTLVLCTVADPAKALAEARRVLRPGGRIVVLEHVRGSGNRARWQDRLAPVWSYFAAGCMPNRDTRATIEGAGFTFDDVSESEPFPRWVLTRTMLEGTARP</sequence>
<dbReference type="RefSeq" id="WP_167177006.1">
    <property type="nucleotide sequence ID" value="NZ_JAAOYM010000002.1"/>
</dbReference>
<dbReference type="PANTHER" id="PTHR45036:SF1">
    <property type="entry name" value="METHYLTRANSFERASE LIKE 7A"/>
    <property type="match status" value="1"/>
</dbReference>
<dbReference type="GO" id="GO:0032259">
    <property type="term" value="P:methylation"/>
    <property type="evidence" value="ECO:0007669"/>
    <property type="project" value="UniProtKB-KW"/>
</dbReference>
<accession>A0A7X5ZT61</accession>
<evidence type="ECO:0000259" key="1">
    <source>
        <dbReference type="Pfam" id="PF08241"/>
    </source>
</evidence>
<evidence type="ECO:0000313" key="3">
    <source>
        <dbReference type="Proteomes" id="UP000545493"/>
    </source>
</evidence>
<dbReference type="Pfam" id="PF08241">
    <property type="entry name" value="Methyltransf_11"/>
    <property type="match status" value="1"/>
</dbReference>
<dbReference type="PANTHER" id="PTHR45036">
    <property type="entry name" value="METHYLTRANSFERASE LIKE 7B"/>
    <property type="match status" value="1"/>
</dbReference>
<evidence type="ECO:0000313" key="2">
    <source>
        <dbReference type="EMBL" id="NIJ14679.1"/>
    </source>
</evidence>
<dbReference type="InterPro" id="IPR013216">
    <property type="entry name" value="Methyltransf_11"/>
</dbReference>
<keyword evidence="3" id="KW-1185">Reference proteome</keyword>
<reference evidence="2 3" key="1">
    <citation type="submission" date="2020-03" db="EMBL/GenBank/DDBJ databases">
        <title>Sequencing the genomes of 1000 actinobacteria strains.</title>
        <authorList>
            <person name="Klenk H.-P."/>
        </authorList>
    </citation>
    <scope>NUCLEOTIDE SEQUENCE [LARGE SCALE GENOMIC DNA]</scope>
    <source>
        <strain evidence="2 3">DSM 45685</strain>
    </source>
</reference>
<gene>
    <name evidence="2" type="ORF">FHU38_005080</name>
</gene>
<dbReference type="Gene3D" id="3.40.50.150">
    <property type="entry name" value="Vaccinia Virus protein VP39"/>
    <property type="match status" value="1"/>
</dbReference>
<feature type="domain" description="Methyltransferase type 11" evidence="1">
    <location>
        <begin position="39"/>
        <end position="133"/>
    </location>
</feature>